<organism evidence="1 2">
    <name type="scientific">Cobetia crustatorum</name>
    <dbReference type="NCBI Taxonomy" id="553385"/>
    <lineage>
        <taxon>Bacteria</taxon>
        <taxon>Pseudomonadati</taxon>
        <taxon>Pseudomonadota</taxon>
        <taxon>Gammaproteobacteria</taxon>
        <taxon>Oceanospirillales</taxon>
        <taxon>Halomonadaceae</taxon>
        <taxon>Cobetia</taxon>
    </lineage>
</organism>
<dbReference type="OrthoDB" id="9805807at2"/>
<reference evidence="1 2" key="1">
    <citation type="submission" date="2019-07" db="EMBL/GenBank/DDBJ databases">
        <title>Diversity of Bacteria from Kongsfjorden, Arctic.</title>
        <authorList>
            <person name="Yu Y."/>
        </authorList>
    </citation>
    <scope>NUCLEOTIDE SEQUENCE [LARGE SCALE GENOMIC DNA]</scope>
    <source>
        <strain evidence="1 2">SM1923</strain>
    </source>
</reference>
<proteinExistence type="predicted"/>
<dbReference type="Proteomes" id="UP000319941">
    <property type="component" value="Unassembled WGS sequence"/>
</dbReference>
<protein>
    <submittedName>
        <fullName evidence="1">Uncharacterized protein</fullName>
    </submittedName>
</protein>
<dbReference type="SUPFAM" id="SSF53383">
    <property type="entry name" value="PLP-dependent transferases"/>
    <property type="match status" value="1"/>
</dbReference>
<gene>
    <name evidence="1" type="ORF">FQP86_10745</name>
</gene>
<evidence type="ECO:0000313" key="2">
    <source>
        <dbReference type="Proteomes" id="UP000319941"/>
    </source>
</evidence>
<sequence length="41" mass="4387">MNEQELAKAGISPNLVRILVETKHIDNIIADVSQALDKAAG</sequence>
<dbReference type="RefSeq" id="WP_144727634.1">
    <property type="nucleotide sequence ID" value="NZ_CAWOWR010000127.1"/>
</dbReference>
<dbReference type="EMBL" id="VNFH01000007">
    <property type="protein sequence ID" value="TVU69590.1"/>
    <property type="molecule type" value="Genomic_DNA"/>
</dbReference>
<evidence type="ECO:0000313" key="1">
    <source>
        <dbReference type="EMBL" id="TVU69590.1"/>
    </source>
</evidence>
<comment type="caution">
    <text evidence="1">The sequence shown here is derived from an EMBL/GenBank/DDBJ whole genome shotgun (WGS) entry which is preliminary data.</text>
</comment>
<dbReference type="AlphaFoldDB" id="A0A558HKD5"/>
<accession>A0A558HKD5</accession>
<keyword evidence="2" id="KW-1185">Reference proteome</keyword>
<dbReference type="InterPro" id="IPR015424">
    <property type="entry name" value="PyrdxlP-dep_Trfase"/>
</dbReference>
<dbReference type="Gene3D" id="3.90.1150.10">
    <property type="entry name" value="Aspartate Aminotransferase, domain 1"/>
    <property type="match status" value="1"/>
</dbReference>
<name>A0A558HKD5_9GAMM</name>
<dbReference type="InterPro" id="IPR015422">
    <property type="entry name" value="PyrdxlP-dep_Trfase_small"/>
</dbReference>